<reference evidence="2" key="1">
    <citation type="submission" date="2023-07" db="EMBL/GenBank/DDBJ databases">
        <title>30 novel species of actinomycetes from the DSMZ collection.</title>
        <authorList>
            <person name="Nouioui I."/>
        </authorList>
    </citation>
    <scope>NUCLEOTIDE SEQUENCE [LARGE SCALE GENOMIC DNA]</scope>
    <source>
        <strain evidence="2">DSM 44743</strain>
    </source>
</reference>
<organism evidence="1 2">
    <name type="scientific">Nocardiopsis lambiniae</name>
    <dbReference type="NCBI Taxonomy" id="3075539"/>
    <lineage>
        <taxon>Bacteria</taxon>
        <taxon>Bacillati</taxon>
        <taxon>Actinomycetota</taxon>
        <taxon>Actinomycetes</taxon>
        <taxon>Streptosporangiales</taxon>
        <taxon>Nocardiopsidaceae</taxon>
        <taxon>Nocardiopsis</taxon>
    </lineage>
</organism>
<keyword evidence="1" id="KW-0067">ATP-binding</keyword>
<dbReference type="Gene3D" id="3.40.50.300">
    <property type="entry name" value="P-loop containing nucleotide triphosphate hydrolases"/>
    <property type="match status" value="1"/>
</dbReference>
<proteinExistence type="predicted"/>
<dbReference type="Proteomes" id="UP001183390">
    <property type="component" value="Unassembled WGS sequence"/>
</dbReference>
<name>A0ABU2MGN7_9ACTN</name>
<keyword evidence="1" id="KW-0547">Nucleotide-binding</keyword>
<feature type="non-terminal residue" evidence="1">
    <location>
        <position position="1"/>
    </location>
</feature>
<evidence type="ECO:0000313" key="1">
    <source>
        <dbReference type="EMBL" id="MDT0331877.1"/>
    </source>
</evidence>
<dbReference type="SUPFAM" id="SSF52540">
    <property type="entry name" value="P-loop containing nucleoside triphosphate hydrolases"/>
    <property type="match status" value="1"/>
</dbReference>
<dbReference type="EMBL" id="JAVREP010000029">
    <property type="protein sequence ID" value="MDT0331877.1"/>
    <property type="molecule type" value="Genomic_DNA"/>
</dbReference>
<evidence type="ECO:0000313" key="2">
    <source>
        <dbReference type="Proteomes" id="UP001183390"/>
    </source>
</evidence>
<gene>
    <name evidence="1" type="ORF">RM479_26010</name>
</gene>
<comment type="caution">
    <text evidence="1">The sequence shown here is derived from an EMBL/GenBank/DDBJ whole genome shotgun (WGS) entry which is preliminary data.</text>
</comment>
<dbReference type="InterPro" id="IPR027417">
    <property type="entry name" value="P-loop_NTPase"/>
</dbReference>
<sequence>THTHTADRVLLLHRGRVAESGTHHQLLVRGGAYARLYALRGTHRP</sequence>
<protein>
    <submittedName>
        <fullName evidence="1">ABC transporter ATP-binding protein</fullName>
    </submittedName>
</protein>
<accession>A0ABU2MGN7</accession>
<dbReference type="GO" id="GO:0005524">
    <property type="term" value="F:ATP binding"/>
    <property type="evidence" value="ECO:0007669"/>
    <property type="project" value="UniProtKB-KW"/>
</dbReference>
<keyword evidence="2" id="KW-1185">Reference proteome</keyword>